<organism evidence="1 2">
    <name type="scientific">Portunus trituberculatus</name>
    <name type="common">Swimming crab</name>
    <name type="synonym">Neptunus trituberculatus</name>
    <dbReference type="NCBI Taxonomy" id="210409"/>
    <lineage>
        <taxon>Eukaryota</taxon>
        <taxon>Metazoa</taxon>
        <taxon>Ecdysozoa</taxon>
        <taxon>Arthropoda</taxon>
        <taxon>Crustacea</taxon>
        <taxon>Multicrustacea</taxon>
        <taxon>Malacostraca</taxon>
        <taxon>Eumalacostraca</taxon>
        <taxon>Eucarida</taxon>
        <taxon>Decapoda</taxon>
        <taxon>Pleocyemata</taxon>
        <taxon>Brachyura</taxon>
        <taxon>Eubrachyura</taxon>
        <taxon>Portunoidea</taxon>
        <taxon>Portunidae</taxon>
        <taxon>Portuninae</taxon>
        <taxon>Portunus</taxon>
    </lineage>
</organism>
<evidence type="ECO:0000313" key="1">
    <source>
        <dbReference type="EMBL" id="MPD04737.1"/>
    </source>
</evidence>
<accession>A0A5B7KDJ6</accession>
<comment type="caution">
    <text evidence="1">The sequence shown here is derived from an EMBL/GenBank/DDBJ whole genome shotgun (WGS) entry which is preliminary data.</text>
</comment>
<keyword evidence="2" id="KW-1185">Reference proteome</keyword>
<gene>
    <name evidence="1" type="ORF">E2C01_100442</name>
</gene>
<proteinExistence type="predicted"/>
<evidence type="ECO:0000313" key="2">
    <source>
        <dbReference type="Proteomes" id="UP000324222"/>
    </source>
</evidence>
<protein>
    <submittedName>
        <fullName evidence="1">Uncharacterized protein</fullName>
    </submittedName>
</protein>
<reference evidence="1 2" key="1">
    <citation type="submission" date="2019-05" db="EMBL/GenBank/DDBJ databases">
        <title>Another draft genome of Portunus trituberculatus and its Hox gene families provides insights of decapod evolution.</title>
        <authorList>
            <person name="Jeong J.-H."/>
            <person name="Song I."/>
            <person name="Kim S."/>
            <person name="Choi T."/>
            <person name="Kim D."/>
            <person name="Ryu S."/>
            <person name="Kim W."/>
        </authorList>
    </citation>
    <scope>NUCLEOTIDE SEQUENCE [LARGE SCALE GENOMIC DNA]</scope>
    <source>
        <tissue evidence="1">Muscle</tissue>
    </source>
</reference>
<dbReference type="EMBL" id="VSRR010142509">
    <property type="protein sequence ID" value="MPD04737.1"/>
    <property type="molecule type" value="Genomic_DNA"/>
</dbReference>
<dbReference type="Proteomes" id="UP000324222">
    <property type="component" value="Unassembled WGS sequence"/>
</dbReference>
<name>A0A5B7KDJ6_PORTR</name>
<sequence>MTGSLIACN</sequence>